<protein>
    <submittedName>
        <fullName evidence="1">Uncharacterized protein</fullName>
    </submittedName>
</protein>
<dbReference type="EMBL" id="CAJNOJ010000157">
    <property type="protein sequence ID" value="CAF1215028.1"/>
    <property type="molecule type" value="Genomic_DNA"/>
</dbReference>
<accession>A0A814XDW8</accession>
<dbReference type="Proteomes" id="UP000663852">
    <property type="component" value="Unassembled WGS sequence"/>
</dbReference>
<evidence type="ECO:0000313" key="4">
    <source>
        <dbReference type="Proteomes" id="UP000663852"/>
    </source>
</evidence>
<reference evidence="1" key="1">
    <citation type="submission" date="2021-02" db="EMBL/GenBank/DDBJ databases">
        <authorList>
            <person name="Nowell W R."/>
        </authorList>
    </citation>
    <scope>NUCLEOTIDE SEQUENCE</scope>
</reference>
<sequence>MSASHKETIEEFIRIDNSRHVHHLEKVLDDHVTKEENKKTAYTNIQEAREYYSMEHEANPSAQWKLLDFKQDDANSAQATISYNNHTYDTKYTFNSAGKILKIESHLQQQQQ</sequence>
<evidence type="ECO:0000313" key="1">
    <source>
        <dbReference type="EMBL" id="CAF1215028.1"/>
    </source>
</evidence>
<dbReference type="InterPro" id="IPR032710">
    <property type="entry name" value="NTF2-like_dom_sf"/>
</dbReference>
<dbReference type="EMBL" id="CAJNOR010003038">
    <property type="protein sequence ID" value="CAF1370490.1"/>
    <property type="molecule type" value="Genomic_DNA"/>
</dbReference>
<dbReference type="Proteomes" id="UP000663828">
    <property type="component" value="Unassembled WGS sequence"/>
</dbReference>
<dbReference type="OrthoDB" id="10029788at2759"/>
<keyword evidence="3" id="KW-1185">Reference proteome</keyword>
<gene>
    <name evidence="1" type="ORF">EDS130_LOCUS26095</name>
    <name evidence="2" type="ORF">XAT740_LOCUS32511</name>
</gene>
<evidence type="ECO:0000313" key="3">
    <source>
        <dbReference type="Proteomes" id="UP000663828"/>
    </source>
</evidence>
<proteinExistence type="predicted"/>
<name>A0A814XDW8_ADIRI</name>
<dbReference type="SUPFAM" id="SSF54427">
    <property type="entry name" value="NTF2-like"/>
    <property type="match status" value="1"/>
</dbReference>
<comment type="caution">
    <text evidence="1">The sequence shown here is derived from an EMBL/GenBank/DDBJ whole genome shotgun (WGS) entry which is preliminary data.</text>
</comment>
<organism evidence="1 4">
    <name type="scientific">Adineta ricciae</name>
    <name type="common">Rotifer</name>
    <dbReference type="NCBI Taxonomy" id="249248"/>
    <lineage>
        <taxon>Eukaryota</taxon>
        <taxon>Metazoa</taxon>
        <taxon>Spiralia</taxon>
        <taxon>Gnathifera</taxon>
        <taxon>Rotifera</taxon>
        <taxon>Eurotatoria</taxon>
        <taxon>Bdelloidea</taxon>
        <taxon>Adinetida</taxon>
        <taxon>Adinetidae</taxon>
        <taxon>Adineta</taxon>
    </lineage>
</organism>
<dbReference type="AlphaFoldDB" id="A0A814XDW8"/>
<evidence type="ECO:0000313" key="2">
    <source>
        <dbReference type="EMBL" id="CAF1370490.1"/>
    </source>
</evidence>